<dbReference type="SUPFAM" id="SSF52402">
    <property type="entry name" value="Adenine nucleotide alpha hydrolases-like"/>
    <property type="match status" value="1"/>
</dbReference>
<protein>
    <recommendedName>
        <fullName evidence="3">UspA domain-containing protein</fullName>
    </recommendedName>
</protein>
<gene>
    <name evidence="1" type="ORF">DCC81_10020</name>
</gene>
<dbReference type="AlphaFoldDB" id="A0A2T7BQ45"/>
<keyword evidence="2" id="KW-1185">Reference proteome</keyword>
<evidence type="ECO:0008006" key="3">
    <source>
        <dbReference type="Google" id="ProtNLM"/>
    </source>
</evidence>
<dbReference type="Proteomes" id="UP000244450">
    <property type="component" value="Unassembled WGS sequence"/>
</dbReference>
<accession>A0A2T7BQ45</accession>
<name>A0A2T7BQ45_9BACT</name>
<dbReference type="Gene3D" id="3.40.50.12370">
    <property type="match status" value="1"/>
</dbReference>
<evidence type="ECO:0000313" key="2">
    <source>
        <dbReference type="Proteomes" id="UP000244450"/>
    </source>
</evidence>
<proteinExistence type="predicted"/>
<reference evidence="1 2" key="1">
    <citation type="submission" date="2018-04" db="EMBL/GenBank/DDBJ databases">
        <title>Chitinophaga fuyangensis sp. nov., isolated from soil in a chemical factory.</title>
        <authorList>
            <person name="Chen K."/>
        </authorList>
    </citation>
    <scope>NUCLEOTIDE SEQUENCE [LARGE SCALE GENOMIC DNA]</scope>
    <source>
        <strain evidence="1 2">LY-1</strain>
    </source>
</reference>
<dbReference type="EMBL" id="QCYK01000001">
    <property type="protein sequence ID" value="PUZ29751.1"/>
    <property type="molecule type" value="Genomic_DNA"/>
</dbReference>
<evidence type="ECO:0000313" key="1">
    <source>
        <dbReference type="EMBL" id="PUZ29751.1"/>
    </source>
</evidence>
<comment type="caution">
    <text evidence="1">The sequence shown here is derived from an EMBL/GenBank/DDBJ whole genome shotgun (WGS) entry which is preliminary data.</text>
</comment>
<sequence>MSHSSLTAIFLEDTLFDTRTEHTIRACAMEAGVTLDDAPVETMKRRSCAQNIKRLRAACATQEITCNIYRECGEPVNEVIRESVCADFILVDADTSFRNSPDPVPTGFVKELLNYAQCPVIVMPESFEGIQQLIFTYDGKLSSIFAIKQFTYLFPDLNRLPVTLLTIDADNKIAPEDLRRLQEWLEVHYTNITWINYETSVRAGLMEELIYKHGAFIVMGAYGRSVFSTAFQPSHAKQVLELVTQPVFITHNH</sequence>
<organism evidence="1 2">
    <name type="scientific">Chitinophaga parva</name>
    <dbReference type="NCBI Taxonomy" id="2169414"/>
    <lineage>
        <taxon>Bacteria</taxon>
        <taxon>Pseudomonadati</taxon>
        <taxon>Bacteroidota</taxon>
        <taxon>Chitinophagia</taxon>
        <taxon>Chitinophagales</taxon>
        <taxon>Chitinophagaceae</taxon>
        <taxon>Chitinophaga</taxon>
    </lineage>
</organism>